<dbReference type="InterPro" id="IPR052228">
    <property type="entry name" value="Sec_Metab_Biosynth_Oxidored"/>
</dbReference>
<proteinExistence type="predicted"/>
<dbReference type="InterPro" id="IPR036291">
    <property type="entry name" value="NAD(P)-bd_dom_sf"/>
</dbReference>
<evidence type="ECO:0000313" key="3">
    <source>
        <dbReference type="Proteomes" id="UP000676079"/>
    </source>
</evidence>
<protein>
    <submittedName>
        <fullName evidence="2">SDR family NAD(P)-dependent oxidoreductase</fullName>
    </submittedName>
</protein>
<keyword evidence="3" id="KW-1185">Reference proteome</keyword>
<dbReference type="EMBL" id="CP074133">
    <property type="protein sequence ID" value="QUX24081.1"/>
    <property type="molecule type" value="Genomic_DNA"/>
</dbReference>
<dbReference type="InterPro" id="IPR002347">
    <property type="entry name" value="SDR_fam"/>
</dbReference>
<dbReference type="Gene3D" id="3.40.50.720">
    <property type="entry name" value="NAD(P)-binding Rossmann-like Domain"/>
    <property type="match status" value="1"/>
</dbReference>
<dbReference type="Pfam" id="PF00106">
    <property type="entry name" value="adh_short"/>
    <property type="match status" value="1"/>
</dbReference>
<name>A0ABX8BTD2_9ACTN</name>
<sequence length="285" mass="30228">MRVYAITGGTNGMGRALGLLLARRGDRVLALASGEAGGRALLDRAREAGAGDRVDFLRADLSTVAGMNAALAGVRERADRLDGLVFGAQRFRPVREETADGLEATFALTYLSRSVLGHGLVDLLERGEAPVILNIAGPGGLPGRVHWDDLQLTRGYTGMRAAMQGSRCNDLLGADFPARHPGARTRYVLYNPGFVRTGMADPLPAPQRLLTRVLARVLARSPEAAAADLARLLDAPPAEPVSAFRRNTRLDLSGPAFDPGAAAGLYALTRALPLDGGPPERERHV</sequence>
<dbReference type="PANTHER" id="PTHR47534">
    <property type="entry name" value="YALI0E05731P"/>
    <property type="match status" value="1"/>
</dbReference>
<dbReference type="PANTHER" id="PTHR47534:SF3">
    <property type="entry name" value="ALCOHOL DEHYDROGENASE-LIKE C-TERMINAL DOMAIN-CONTAINING PROTEIN"/>
    <property type="match status" value="1"/>
</dbReference>
<reference evidence="2 3" key="1">
    <citation type="submission" date="2021-05" db="EMBL/GenBank/DDBJ databases">
        <title>Direct Submission.</title>
        <authorList>
            <person name="Li K."/>
            <person name="Gao J."/>
        </authorList>
    </citation>
    <scope>NUCLEOTIDE SEQUENCE [LARGE SCALE GENOMIC DNA]</scope>
    <source>
        <strain evidence="2 3">Mg02</strain>
    </source>
</reference>
<accession>A0ABX8BTD2</accession>
<gene>
    <name evidence="2" type="ORF">KGD84_07115</name>
</gene>
<dbReference type="Proteomes" id="UP000676079">
    <property type="component" value="Chromosome"/>
</dbReference>
<dbReference type="RefSeq" id="WP_220559471.1">
    <property type="nucleotide sequence ID" value="NZ_CP074133.1"/>
</dbReference>
<organism evidence="2 3">
    <name type="scientific">Nocardiopsis changdeensis</name>
    <dbReference type="NCBI Taxonomy" id="2831969"/>
    <lineage>
        <taxon>Bacteria</taxon>
        <taxon>Bacillati</taxon>
        <taxon>Actinomycetota</taxon>
        <taxon>Actinomycetes</taxon>
        <taxon>Streptosporangiales</taxon>
        <taxon>Nocardiopsidaceae</taxon>
        <taxon>Nocardiopsis</taxon>
    </lineage>
</organism>
<evidence type="ECO:0000313" key="2">
    <source>
        <dbReference type="EMBL" id="QUX24081.1"/>
    </source>
</evidence>
<dbReference type="SUPFAM" id="SSF51735">
    <property type="entry name" value="NAD(P)-binding Rossmann-fold domains"/>
    <property type="match status" value="1"/>
</dbReference>
<keyword evidence="1" id="KW-0560">Oxidoreductase</keyword>
<evidence type="ECO:0000256" key="1">
    <source>
        <dbReference type="ARBA" id="ARBA00023002"/>
    </source>
</evidence>